<dbReference type="InterPro" id="IPR029063">
    <property type="entry name" value="SAM-dependent_MTases_sf"/>
</dbReference>
<dbReference type="InterPro" id="IPR001077">
    <property type="entry name" value="COMT_C"/>
</dbReference>
<comment type="caution">
    <text evidence="7">The sequence shown here is derived from an EMBL/GenBank/DDBJ whole genome shotgun (WGS) entry which is preliminary data.</text>
</comment>
<dbReference type="SUPFAM" id="SSF53335">
    <property type="entry name" value="S-adenosyl-L-methionine-dependent methyltransferases"/>
    <property type="match status" value="1"/>
</dbReference>
<dbReference type="InterPro" id="IPR036388">
    <property type="entry name" value="WH-like_DNA-bd_sf"/>
</dbReference>
<feature type="domain" description="O-methyltransferase C-terminal" evidence="5">
    <location>
        <begin position="226"/>
        <end position="365"/>
    </location>
</feature>
<dbReference type="InterPro" id="IPR036390">
    <property type="entry name" value="WH_DNA-bd_sf"/>
</dbReference>
<evidence type="ECO:0000256" key="3">
    <source>
        <dbReference type="ARBA" id="ARBA00022691"/>
    </source>
</evidence>
<feature type="domain" description="O-methyltransferase dimerisation" evidence="6">
    <location>
        <begin position="60"/>
        <end position="126"/>
    </location>
</feature>
<dbReference type="InterPro" id="IPR016461">
    <property type="entry name" value="COMT-like"/>
</dbReference>
<evidence type="ECO:0000256" key="1">
    <source>
        <dbReference type="ARBA" id="ARBA00022603"/>
    </source>
</evidence>
<reference evidence="7" key="1">
    <citation type="journal article" date="2023" name="Mol. Phylogenet. Evol.">
        <title>Genome-scale phylogeny and comparative genomics of the fungal order Sordariales.</title>
        <authorList>
            <person name="Hensen N."/>
            <person name="Bonometti L."/>
            <person name="Westerberg I."/>
            <person name="Brannstrom I.O."/>
            <person name="Guillou S."/>
            <person name="Cros-Aarteil S."/>
            <person name="Calhoun S."/>
            <person name="Haridas S."/>
            <person name="Kuo A."/>
            <person name="Mondo S."/>
            <person name="Pangilinan J."/>
            <person name="Riley R."/>
            <person name="LaButti K."/>
            <person name="Andreopoulos B."/>
            <person name="Lipzen A."/>
            <person name="Chen C."/>
            <person name="Yan M."/>
            <person name="Daum C."/>
            <person name="Ng V."/>
            <person name="Clum A."/>
            <person name="Steindorff A."/>
            <person name="Ohm R.A."/>
            <person name="Martin F."/>
            <person name="Silar P."/>
            <person name="Natvig D.O."/>
            <person name="Lalanne C."/>
            <person name="Gautier V."/>
            <person name="Ament-Velasquez S.L."/>
            <person name="Kruys A."/>
            <person name="Hutchinson M.I."/>
            <person name="Powell A.J."/>
            <person name="Barry K."/>
            <person name="Miller A.N."/>
            <person name="Grigoriev I.V."/>
            <person name="Debuchy R."/>
            <person name="Gladieux P."/>
            <person name="Hiltunen Thoren M."/>
            <person name="Johannesson H."/>
        </authorList>
    </citation>
    <scope>NUCLEOTIDE SEQUENCE</scope>
    <source>
        <strain evidence="7">CBS 118394</strain>
    </source>
</reference>
<evidence type="ECO:0000259" key="5">
    <source>
        <dbReference type="Pfam" id="PF00891"/>
    </source>
</evidence>
<reference evidence="7" key="2">
    <citation type="submission" date="2023-06" db="EMBL/GenBank/DDBJ databases">
        <authorList>
            <consortium name="Lawrence Berkeley National Laboratory"/>
            <person name="Haridas S."/>
            <person name="Hensen N."/>
            <person name="Bonometti L."/>
            <person name="Westerberg I."/>
            <person name="Brannstrom I.O."/>
            <person name="Guillou S."/>
            <person name="Cros-Aarteil S."/>
            <person name="Calhoun S."/>
            <person name="Kuo A."/>
            <person name="Mondo S."/>
            <person name="Pangilinan J."/>
            <person name="Riley R."/>
            <person name="Labutti K."/>
            <person name="Andreopoulos B."/>
            <person name="Lipzen A."/>
            <person name="Chen C."/>
            <person name="Yanf M."/>
            <person name="Daum C."/>
            <person name="Ng V."/>
            <person name="Clum A."/>
            <person name="Steindorff A."/>
            <person name="Ohm R."/>
            <person name="Martin F."/>
            <person name="Silar P."/>
            <person name="Natvig D."/>
            <person name="Lalanne C."/>
            <person name="Gautier V."/>
            <person name="Ament-Velasquez S.L."/>
            <person name="Kruys A."/>
            <person name="Hutchinson M.I."/>
            <person name="Powell A.J."/>
            <person name="Barry K."/>
            <person name="Miller A.N."/>
            <person name="Grigoriev I.V."/>
            <person name="Debuchy R."/>
            <person name="Gladieux P."/>
            <person name="Thoren M.H."/>
            <person name="Johannesson H."/>
        </authorList>
    </citation>
    <scope>NUCLEOTIDE SEQUENCE</scope>
    <source>
        <strain evidence="7">CBS 118394</strain>
    </source>
</reference>
<evidence type="ECO:0000256" key="2">
    <source>
        <dbReference type="ARBA" id="ARBA00022679"/>
    </source>
</evidence>
<evidence type="ECO:0000256" key="4">
    <source>
        <dbReference type="PIRSR" id="PIRSR005739-1"/>
    </source>
</evidence>
<gene>
    <name evidence="7" type="ORF">B0H66DRAFT_563196</name>
</gene>
<keyword evidence="8" id="KW-1185">Reference proteome</keyword>
<dbReference type="GO" id="GO:0008171">
    <property type="term" value="F:O-methyltransferase activity"/>
    <property type="evidence" value="ECO:0007669"/>
    <property type="project" value="InterPro"/>
</dbReference>
<dbReference type="GO" id="GO:0032259">
    <property type="term" value="P:methylation"/>
    <property type="evidence" value="ECO:0007669"/>
    <property type="project" value="UniProtKB-KW"/>
</dbReference>
<sequence length="391" mass="43689">MKVPSIFDQLAQLTAAVGATLDDAAREKVIVALHKAANSLETPENTIHRYGHMNLQTASVKIGFDLGIFKLLAASEGGLTVDEVSQKTGADTELTNRILRFLASIDAVDEIGKDRYAANHVTKNLTEKMVEAGLSHYFLTASPQYQGLPAYLKKTNYKTPIDEVNTCFQDVWNRPNAYALFTDHPENLTAFNDYMALRRKPDLTWLSVYPVAEEAKDSQSDPDRPVFVNIGGGVGHQCAQFKEKYPDLAGRVILQDMPHSIAKALPTPGVENMVHDIFQPQPIKGAKFYHMRGVLHNHPPHKVRKLLEHIKSVMAPDSVLLVDEMVLPETGVSYDVASLDMTMMGVFASLERTEAQWRDTFRDVGLELVRTYTYMPLMYESVMDVRLPKVA</sequence>
<dbReference type="PANTHER" id="PTHR43712">
    <property type="entry name" value="PUTATIVE (AFU_ORTHOLOGUE AFUA_4G14580)-RELATED"/>
    <property type="match status" value="1"/>
</dbReference>
<dbReference type="SUPFAM" id="SSF46785">
    <property type="entry name" value="Winged helix' DNA-binding domain"/>
    <property type="match status" value="1"/>
</dbReference>
<dbReference type="EMBL" id="JAUEDM010000006">
    <property type="protein sequence ID" value="KAK3314586.1"/>
    <property type="molecule type" value="Genomic_DNA"/>
</dbReference>
<evidence type="ECO:0000313" key="8">
    <source>
        <dbReference type="Proteomes" id="UP001283341"/>
    </source>
</evidence>
<dbReference type="AlphaFoldDB" id="A0AAE0HZ55"/>
<proteinExistence type="predicted"/>
<dbReference type="Pfam" id="PF00891">
    <property type="entry name" value="Methyltransf_2"/>
    <property type="match status" value="1"/>
</dbReference>
<dbReference type="PROSITE" id="PS51683">
    <property type="entry name" value="SAM_OMT_II"/>
    <property type="match status" value="1"/>
</dbReference>
<organism evidence="7 8">
    <name type="scientific">Apodospora peruviana</name>
    <dbReference type="NCBI Taxonomy" id="516989"/>
    <lineage>
        <taxon>Eukaryota</taxon>
        <taxon>Fungi</taxon>
        <taxon>Dikarya</taxon>
        <taxon>Ascomycota</taxon>
        <taxon>Pezizomycotina</taxon>
        <taxon>Sordariomycetes</taxon>
        <taxon>Sordariomycetidae</taxon>
        <taxon>Sordariales</taxon>
        <taxon>Lasiosphaeriaceae</taxon>
        <taxon>Apodospora</taxon>
    </lineage>
</organism>
<keyword evidence="3" id="KW-0949">S-adenosyl-L-methionine</keyword>
<dbReference type="GO" id="GO:0046983">
    <property type="term" value="F:protein dimerization activity"/>
    <property type="evidence" value="ECO:0007669"/>
    <property type="project" value="InterPro"/>
</dbReference>
<dbReference type="Proteomes" id="UP001283341">
    <property type="component" value="Unassembled WGS sequence"/>
</dbReference>
<dbReference type="InterPro" id="IPR012967">
    <property type="entry name" value="COMT_dimerisation"/>
</dbReference>
<name>A0AAE0HZ55_9PEZI</name>
<evidence type="ECO:0000259" key="6">
    <source>
        <dbReference type="Pfam" id="PF08100"/>
    </source>
</evidence>
<evidence type="ECO:0000313" key="7">
    <source>
        <dbReference type="EMBL" id="KAK3314586.1"/>
    </source>
</evidence>
<dbReference type="PIRSF" id="PIRSF005739">
    <property type="entry name" value="O-mtase"/>
    <property type="match status" value="1"/>
</dbReference>
<accession>A0AAE0HZ55</accession>
<dbReference type="PANTHER" id="PTHR43712:SF4">
    <property type="entry name" value="O-METHYLTRANSFERASE DOMAIN-CONTAINING PROTEIN"/>
    <property type="match status" value="1"/>
</dbReference>
<protein>
    <submittedName>
        <fullName evidence="7">O-methyl transferase B</fullName>
    </submittedName>
</protein>
<keyword evidence="1" id="KW-0489">Methyltransferase</keyword>
<feature type="active site" description="Proton acceptor" evidence="4">
    <location>
        <position position="296"/>
    </location>
</feature>
<dbReference type="Gene3D" id="3.40.50.150">
    <property type="entry name" value="Vaccinia Virus protein VP39"/>
    <property type="match status" value="1"/>
</dbReference>
<keyword evidence="2 7" id="KW-0808">Transferase</keyword>
<dbReference type="Pfam" id="PF08100">
    <property type="entry name" value="Dimerisation"/>
    <property type="match status" value="1"/>
</dbReference>
<dbReference type="Gene3D" id="1.10.10.10">
    <property type="entry name" value="Winged helix-like DNA-binding domain superfamily/Winged helix DNA-binding domain"/>
    <property type="match status" value="1"/>
</dbReference>